<feature type="domain" description="IstB-like ATP-binding" evidence="1">
    <location>
        <begin position="28"/>
        <end position="75"/>
    </location>
</feature>
<dbReference type="AlphaFoldDB" id="A0A4P2Q2Y4"/>
<reference evidence="2 3" key="1">
    <citation type="submission" date="2015-09" db="EMBL/GenBank/DDBJ databases">
        <title>Sorangium comparison.</title>
        <authorList>
            <person name="Zaburannyi N."/>
            <person name="Bunk B."/>
            <person name="Overmann J."/>
            <person name="Mueller R."/>
        </authorList>
    </citation>
    <scope>NUCLEOTIDE SEQUENCE [LARGE SCALE GENOMIC DNA]</scope>
    <source>
        <strain evidence="2 3">So ceGT47</strain>
    </source>
</reference>
<evidence type="ECO:0000313" key="2">
    <source>
        <dbReference type="EMBL" id="AUX23346.1"/>
    </source>
</evidence>
<dbReference type="GO" id="GO:0005524">
    <property type="term" value="F:ATP binding"/>
    <property type="evidence" value="ECO:0007669"/>
    <property type="project" value="InterPro"/>
</dbReference>
<organism evidence="2 3">
    <name type="scientific">Sorangium cellulosum</name>
    <name type="common">Polyangium cellulosum</name>
    <dbReference type="NCBI Taxonomy" id="56"/>
    <lineage>
        <taxon>Bacteria</taxon>
        <taxon>Pseudomonadati</taxon>
        <taxon>Myxococcota</taxon>
        <taxon>Polyangia</taxon>
        <taxon>Polyangiales</taxon>
        <taxon>Polyangiaceae</taxon>
        <taxon>Sorangium</taxon>
    </lineage>
</organism>
<evidence type="ECO:0000313" key="3">
    <source>
        <dbReference type="Proteomes" id="UP000295781"/>
    </source>
</evidence>
<name>A0A4P2Q2Y4_SORCE</name>
<proteinExistence type="predicted"/>
<dbReference type="Proteomes" id="UP000295781">
    <property type="component" value="Chromosome"/>
</dbReference>
<dbReference type="EMBL" id="CP012670">
    <property type="protein sequence ID" value="AUX23346.1"/>
    <property type="molecule type" value="Genomic_DNA"/>
</dbReference>
<dbReference type="InterPro" id="IPR002611">
    <property type="entry name" value="IstB_ATP-bd"/>
</dbReference>
<sequence>MRSAKSRFSEPFLARAVRLYELIDRTGLMRSDRSFSDWGQVFPHAACVVTLVDRLVHRAEVIEIEADSYRLKEAKELSASRIKQRRARKH</sequence>
<gene>
    <name evidence="2" type="ORF">SOCEGT47_038690</name>
</gene>
<evidence type="ECO:0000259" key="1">
    <source>
        <dbReference type="Pfam" id="PF01695"/>
    </source>
</evidence>
<accession>A0A4P2Q2Y4</accession>
<protein>
    <recommendedName>
        <fullName evidence="1">IstB-like ATP-binding domain-containing protein</fullName>
    </recommendedName>
</protein>
<dbReference type="Pfam" id="PF01695">
    <property type="entry name" value="IstB_IS21"/>
    <property type="match status" value="1"/>
</dbReference>